<dbReference type="AlphaFoldDB" id="A0A1F7F6T4"/>
<name>A0A1F7F6T4_UNCRA</name>
<proteinExistence type="predicted"/>
<accession>A0A1F7F6T4</accession>
<comment type="caution">
    <text evidence="2">The sequence shown here is derived from an EMBL/GenBank/DDBJ whole genome shotgun (WGS) entry which is preliminary data.</text>
</comment>
<dbReference type="SUPFAM" id="SSF53474">
    <property type="entry name" value="alpha/beta-Hydrolases"/>
    <property type="match status" value="1"/>
</dbReference>
<sequence length="571" mass="63796">MKSNNRIPAIFANIFLVSLMLSVQLQAQSVQPAAWVPADLATKLAIAPQTSMDQEILADIDSFQTKIAALDMSNTYVQKLLSQLQEKVFILYREYNLDHARSAFENCDWTVAECLPTLRNEMSFYLGRLKAGTNPFMIPGRNLGYVYWNSNKQIMGQYTLITPGYYLYANATPAIISQQGDPGSQLQLTPYILICRFKKDYQWDDVKLEAMLKAIILDAAGFVHIDPFRLYTTGFSHGGHTCLSLSWRFQDWFAASVPVHNSLGYNTNLAFVAVPTRLIHGTLDEWYDTRQYPFMVESGCTVEQILFITNHNSDIPFADSAELITEFCDRYVMNPYPKTVHHNMEDISYSRAFWTNVKVSSGSVTNAEYTIDVGPGNVITITQANQNITGFDFYLQDSLVNMSQPVAVVYGTDTVYNSMPAAKISVTIRTGAQISEGNERLLWQELDSLQCTIFGSCSPYQIRVEDTPRNIASAGQLEITAIPNPFNPRTKILVSSPHLAGEVGGQRLAGGKNASIKIFNVHGTLVHKQYTTGYQLSAGIIWNASYIPSGIYIVQIRYGDLLASRAITLLK</sequence>
<evidence type="ECO:0000256" key="1">
    <source>
        <dbReference type="SAM" id="SignalP"/>
    </source>
</evidence>
<evidence type="ECO:0000313" key="2">
    <source>
        <dbReference type="EMBL" id="OGK02216.1"/>
    </source>
</evidence>
<keyword evidence="1" id="KW-0732">Signal</keyword>
<feature type="signal peptide" evidence="1">
    <location>
        <begin position="1"/>
        <end position="27"/>
    </location>
</feature>
<dbReference type="EMBL" id="MFYX01000110">
    <property type="protein sequence ID" value="OGK02216.1"/>
    <property type="molecule type" value="Genomic_DNA"/>
</dbReference>
<dbReference type="Gene3D" id="3.40.50.1820">
    <property type="entry name" value="alpha/beta hydrolase"/>
    <property type="match status" value="1"/>
</dbReference>
<evidence type="ECO:0000313" key="3">
    <source>
        <dbReference type="Proteomes" id="UP000179243"/>
    </source>
</evidence>
<protein>
    <recommendedName>
        <fullName evidence="4">Secretion system C-terminal sorting domain-containing protein</fullName>
    </recommendedName>
</protein>
<gene>
    <name evidence="2" type="ORF">A2519_16175</name>
</gene>
<feature type="chain" id="PRO_5009528447" description="Secretion system C-terminal sorting domain-containing protein" evidence="1">
    <location>
        <begin position="28"/>
        <end position="571"/>
    </location>
</feature>
<evidence type="ECO:0008006" key="4">
    <source>
        <dbReference type="Google" id="ProtNLM"/>
    </source>
</evidence>
<dbReference type="Proteomes" id="UP000179243">
    <property type="component" value="Unassembled WGS sequence"/>
</dbReference>
<dbReference type="InterPro" id="IPR029058">
    <property type="entry name" value="AB_hydrolase_fold"/>
</dbReference>
<reference evidence="2 3" key="1">
    <citation type="journal article" date="2016" name="Nat. Commun.">
        <title>Thousands of microbial genomes shed light on interconnected biogeochemical processes in an aquifer system.</title>
        <authorList>
            <person name="Anantharaman K."/>
            <person name="Brown C.T."/>
            <person name="Hug L.A."/>
            <person name="Sharon I."/>
            <person name="Castelle C.J."/>
            <person name="Probst A.J."/>
            <person name="Thomas B.C."/>
            <person name="Singh A."/>
            <person name="Wilkins M.J."/>
            <person name="Karaoz U."/>
            <person name="Brodie E.L."/>
            <person name="Williams K.H."/>
            <person name="Hubbard S.S."/>
            <person name="Banfield J.F."/>
        </authorList>
    </citation>
    <scope>NUCLEOTIDE SEQUENCE [LARGE SCALE GENOMIC DNA]</scope>
</reference>
<organism evidence="2 3">
    <name type="scientific">Candidatus Raymondbacteria bacterium RIFOXYD12_FULL_49_13</name>
    <dbReference type="NCBI Taxonomy" id="1817890"/>
    <lineage>
        <taxon>Bacteria</taxon>
        <taxon>Raymondiibacteriota</taxon>
    </lineage>
</organism>